<evidence type="ECO:0000256" key="2">
    <source>
        <dbReference type="ARBA" id="ARBA00006971"/>
    </source>
</evidence>
<dbReference type="GO" id="GO:0008233">
    <property type="term" value="F:peptidase activity"/>
    <property type="evidence" value="ECO:0007669"/>
    <property type="project" value="UniProtKB-KW"/>
</dbReference>
<feature type="compositionally biased region" description="Basic and acidic residues" evidence="7">
    <location>
        <begin position="1"/>
        <end position="17"/>
    </location>
</feature>
<dbReference type="PANTHER" id="PTHR43327">
    <property type="entry name" value="STOMATIN-LIKE PROTEIN 2, MITOCHONDRIAL"/>
    <property type="match status" value="1"/>
</dbReference>
<feature type="region of interest" description="Disordered" evidence="7">
    <location>
        <begin position="1"/>
        <end position="28"/>
    </location>
</feature>
<dbReference type="GO" id="GO:0016020">
    <property type="term" value="C:membrane"/>
    <property type="evidence" value="ECO:0007669"/>
    <property type="project" value="UniProtKB-SubCell"/>
</dbReference>
<dbReference type="InterPro" id="IPR036013">
    <property type="entry name" value="Band_7/SPFH_dom_sf"/>
</dbReference>
<comment type="similarity">
    <text evidence="2 6">Belongs to the band 7/mec-2 family. HflK subfamily.</text>
</comment>
<protein>
    <recommendedName>
        <fullName evidence="6">Protein HflK</fullName>
    </recommendedName>
</protein>
<proteinExistence type="inferred from homology"/>
<evidence type="ECO:0000256" key="1">
    <source>
        <dbReference type="ARBA" id="ARBA00004167"/>
    </source>
</evidence>
<gene>
    <name evidence="9" type="primary">hflK</name>
    <name evidence="9" type="ORF">G3M78_05765</name>
</gene>
<dbReference type="AlphaFoldDB" id="A0A7T0C1P4"/>
<organism evidence="9 10">
    <name type="scientific">Candidatus Nitrohelix vancouverensis</name>
    <dbReference type="NCBI Taxonomy" id="2705534"/>
    <lineage>
        <taxon>Bacteria</taxon>
        <taxon>Pseudomonadati</taxon>
        <taxon>Nitrospinota/Tectimicrobiota group</taxon>
        <taxon>Nitrospinota</taxon>
        <taxon>Nitrospinia</taxon>
        <taxon>Nitrospinales</taxon>
        <taxon>Nitrospinaceae</taxon>
        <taxon>Candidatus Nitrohelix</taxon>
    </lineage>
</organism>
<comment type="subunit">
    <text evidence="6">HflC and HflK may interact to form a multimeric complex.</text>
</comment>
<dbReference type="Gene3D" id="3.30.479.30">
    <property type="entry name" value="Band 7 domain"/>
    <property type="match status" value="1"/>
</dbReference>
<evidence type="ECO:0000256" key="3">
    <source>
        <dbReference type="ARBA" id="ARBA00022692"/>
    </source>
</evidence>
<dbReference type="InterPro" id="IPR001107">
    <property type="entry name" value="Band_7"/>
</dbReference>
<evidence type="ECO:0000256" key="6">
    <source>
        <dbReference type="RuleBase" id="RU364113"/>
    </source>
</evidence>
<keyword evidence="5 6" id="KW-0472">Membrane</keyword>
<dbReference type="PANTHER" id="PTHR43327:SF2">
    <property type="entry name" value="MODULATOR OF FTSH PROTEASE HFLK"/>
    <property type="match status" value="1"/>
</dbReference>
<keyword evidence="9" id="KW-0645">Protease</keyword>
<evidence type="ECO:0000256" key="5">
    <source>
        <dbReference type="ARBA" id="ARBA00023136"/>
    </source>
</evidence>
<keyword evidence="4 6" id="KW-1133">Transmembrane helix</keyword>
<evidence type="ECO:0000256" key="4">
    <source>
        <dbReference type="ARBA" id="ARBA00022989"/>
    </source>
</evidence>
<keyword evidence="9" id="KW-0378">Hydrolase</keyword>
<dbReference type="InterPro" id="IPR010201">
    <property type="entry name" value="HflK"/>
</dbReference>
<name>A0A7T0C1P4_9BACT</name>
<evidence type="ECO:0000259" key="8">
    <source>
        <dbReference type="SMART" id="SM00244"/>
    </source>
</evidence>
<accession>A0A7T0C1P4</accession>
<dbReference type="SMART" id="SM00244">
    <property type="entry name" value="PHB"/>
    <property type="match status" value="1"/>
</dbReference>
<dbReference type="KEGG" id="nva:G3M78_05765"/>
<evidence type="ECO:0000256" key="7">
    <source>
        <dbReference type="SAM" id="MobiDB-lite"/>
    </source>
</evidence>
<dbReference type="SUPFAM" id="SSF117892">
    <property type="entry name" value="Band 7/SPFH domain"/>
    <property type="match status" value="1"/>
</dbReference>
<dbReference type="Proteomes" id="UP000594464">
    <property type="component" value="Chromosome"/>
</dbReference>
<dbReference type="NCBIfam" id="TIGR01933">
    <property type="entry name" value="hflK"/>
    <property type="match status" value="1"/>
</dbReference>
<feature type="domain" description="Band 7" evidence="8">
    <location>
        <begin position="58"/>
        <end position="234"/>
    </location>
</feature>
<evidence type="ECO:0000313" key="10">
    <source>
        <dbReference type="Proteomes" id="UP000594464"/>
    </source>
</evidence>
<evidence type="ECO:0000313" key="9">
    <source>
        <dbReference type="EMBL" id="QPJ64917.1"/>
    </source>
</evidence>
<sequence>MAWDDLHDPKGAEDRNRGGGNPSGKPPFDVPQIKLPQFKPSMFLVVGLLLLIIWLVPGIFYFVEPDEEGVVTRFGKYTKTTQPGLHFKFPSPIEHAMTPKVRKIQRAEIGFRNSSTGAAQQVPAESLMLTGDQNIIDIDLVVQYRVKDSVSYLFNVREPHRLVRNVAETVIRGIAGSKNIDEALTTGKAEIQIIAREQIQTLLDNFGSGLEVVTVQLQDVHPPEQVAAAFKDVVSAREDKERMINEAQGYRNAVIPEARGKAEQIIQEAEAYLEQKVKISQGDANRFISQLKEYEKAPDITRKRLFLETMEEVLPKMQKFVMGSDKTGVLPLLPLNANNLGLNRPESR</sequence>
<dbReference type="CDD" id="cd03404">
    <property type="entry name" value="SPFH_HflK"/>
    <property type="match status" value="1"/>
</dbReference>
<dbReference type="Pfam" id="PF01145">
    <property type="entry name" value="Band_7"/>
    <property type="match status" value="1"/>
</dbReference>
<reference evidence="10" key="1">
    <citation type="submission" date="2020-02" db="EMBL/GenBank/DDBJ databases">
        <title>Genomic and physiological characterization of two novel Nitrospinaceae genera.</title>
        <authorList>
            <person name="Mueller A.J."/>
            <person name="Jung M.-Y."/>
            <person name="Strachan C.R."/>
            <person name="Herbold C.W."/>
            <person name="Kirkegaard R.H."/>
            <person name="Daims H."/>
        </authorList>
    </citation>
    <scope>NUCLEOTIDE SEQUENCE [LARGE SCALE GENOMIC DNA]</scope>
</reference>
<feature type="transmembrane region" description="Helical" evidence="6">
    <location>
        <begin position="42"/>
        <end position="63"/>
    </location>
</feature>
<dbReference type="EMBL" id="CP048620">
    <property type="protein sequence ID" value="QPJ64917.1"/>
    <property type="molecule type" value="Genomic_DNA"/>
</dbReference>
<comment type="subcellular location">
    <subcellularLocation>
        <location evidence="1">Membrane</location>
        <topology evidence="1">Single-pass membrane protein</topology>
    </subcellularLocation>
</comment>
<dbReference type="GO" id="GO:0006508">
    <property type="term" value="P:proteolysis"/>
    <property type="evidence" value="ECO:0007669"/>
    <property type="project" value="UniProtKB-KW"/>
</dbReference>
<comment type="function">
    <text evidence="6">HflC and HflK could encode or regulate a protease.</text>
</comment>
<keyword evidence="3 6" id="KW-0812">Transmembrane</keyword>
<dbReference type="InterPro" id="IPR050710">
    <property type="entry name" value="Band7/mec-2_domain"/>
</dbReference>